<evidence type="ECO:0000256" key="2">
    <source>
        <dbReference type="SAM" id="SignalP"/>
    </source>
</evidence>
<dbReference type="InterPro" id="IPR036937">
    <property type="entry name" value="Adhesion_dom_fimbrial_sf"/>
</dbReference>
<gene>
    <name evidence="4" type="ordered locus">BAV1773</name>
</gene>
<feature type="chain" id="PRO_5004212040" evidence="2">
    <location>
        <begin position="33"/>
        <end position="396"/>
    </location>
</feature>
<evidence type="ECO:0000313" key="4">
    <source>
        <dbReference type="EMBL" id="CAJ49381.1"/>
    </source>
</evidence>
<dbReference type="SUPFAM" id="SSF49401">
    <property type="entry name" value="Bacterial adhesins"/>
    <property type="match status" value="1"/>
</dbReference>
<evidence type="ECO:0000313" key="5">
    <source>
        <dbReference type="Proteomes" id="UP000001977"/>
    </source>
</evidence>
<dbReference type="GO" id="GO:0009289">
    <property type="term" value="C:pilus"/>
    <property type="evidence" value="ECO:0007669"/>
    <property type="project" value="InterPro"/>
</dbReference>
<accession>Q2L0Z8</accession>
<dbReference type="Gene3D" id="2.60.40.1090">
    <property type="entry name" value="Fimbrial-type adhesion domain"/>
    <property type="match status" value="1"/>
</dbReference>
<dbReference type="AlphaFoldDB" id="Q2L0Z8"/>
<sequence length="396" mass="40840">MTSYIQALSRACLMSLSLAPIVAFLPGDPAHAGPLDMRAAAAADENGPGGCSINNGGTTPRGNRYDAYNSAAQQHKVTSERTTFAPVRDYARGELLFSAIKTLPFYTGSAQGQAAAVYGCKLGVVEMFSEFGGHPAVSGLDHTYETGVPGIGYRVYYYYSETGSSPLGQQTIPNPFASGVLVAPFSRSDTGEVLYARIDFIATGEPIKAGNILAATIGGRSTLIGGGVTPAALYSVQLASNVIVTAPTCQIRGGGVATMTLPDVPLTDLQSNGVGPTSELQLTVDCAASSSSAPGITISTANTVAGVPGTLANLDTGTGAAQGVGVELFYIEPSNRTYITPIFGQRDDSMGSSASGDSFTKSWNFGFAARLKRLSESSTLKAGTVNAIATLTFTYN</sequence>
<protein>
    <submittedName>
        <fullName evidence="4">Adhesin</fullName>
    </submittedName>
</protein>
<dbReference type="STRING" id="360910.BAV1773"/>
<dbReference type="HOGENOM" id="CLU_697606_0_0_4"/>
<dbReference type="Proteomes" id="UP000001977">
    <property type="component" value="Chromosome"/>
</dbReference>
<proteinExistence type="predicted"/>
<dbReference type="PANTHER" id="PTHR33420:SF3">
    <property type="entry name" value="FIMBRIAL SUBUNIT ELFA"/>
    <property type="match status" value="1"/>
</dbReference>
<dbReference type="InterPro" id="IPR050263">
    <property type="entry name" value="Bact_Fimbrial_Adh_Pro"/>
</dbReference>
<dbReference type="GO" id="GO:0043709">
    <property type="term" value="P:cell adhesion involved in single-species biofilm formation"/>
    <property type="evidence" value="ECO:0007669"/>
    <property type="project" value="TreeGrafter"/>
</dbReference>
<name>Q2L0Z8_BORA1</name>
<dbReference type="InterPro" id="IPR008966">
    <property type="entry name" value="Adhesion_dom_sf"/>
</dbReference>
<organism evidence="4 5">
    <name type="scientific">Bordetella avium (strain 197N)</name>
    <dbReference type="NCBI Taxonomy" id="360910"/>
    <lineage>
        <taxon>Bacteria</taxon>
        <taxon>Pseudomonadati</taxon>
        <taxon>Pseudomonadota</taxon>
        <taxon>Betaproteobacteria</taxon>
        <taxon>Burkholderiales</taxon>
        <taxon>Alcaligenaceae</taxon>
        <taxon>Bordetella</taxon>
    </lineage>
</organism>
<dbReference type="EMBL" id="AM167904">
    <property type="protein sequence ID" value="CAJ49381.1"/>
    <property type="molecule type" value="Genomic_DNA"/>
</dbReference>
<dbReference type="PANTHER" id="PTHR33420">
    <property type="entry name" value="FIMBRIAL SUBUNIT ELFA-RELATED"/>
    <property type="match status" value="1"/>
</dbReference>
<dbReference type="InterPro" id="IPR000259">
    <property type="entry name" value="Adhesion_dom_fimbrial"/>
</dbReference>
<dbReference type="Pfam" id="PF00419">
    <property type="entry name" value="Fimbrial"/>
    <property type="match status" value="1"/>
</dbReference>
<feature type="domain" description="Fimbrial-type adhesion" evidence="3">
    <location>
        <begin position="239"/>
        <end position="395"/>
    </location>
</feature>
<dbReference type="Gene3D" id="2.60.40.3310">
    <property type="match status" value="1"/>
</dbReference>
<keyword evidence="5" id="KW-1185">Reference proteome</keyword>
<evidence type="ECO:0000256" key="1">
    <source>
        <dbReference type="ARBA" id="ARBA00022729"/>
    </source>
</evidence>
<evidence type="ECO:0000259" key="3">
    <source>
        <dbReference type="Pfam" id="PF00419"/>
    </source>
</evidence>
<keyword evidence="1 2" id="KW-0732">Signal</keyword>
<dbReference type="eggNOG" id="COG3539">
    <property type="taxonomic scope" value="Bacteria"/>
</dbReference>
<reference evidence="4 5" key="1">
    <citation type="journal article" date="2006" name="J. Bacteriol.">
        <title>Comparison of the genome sequence of the poultry pathogen Bordetella avium with those of B. bronchiseptica, B. pertussis, and B. parapertussis reveals extensive diversity in surface structures associated with host interaction.</title>
        <authorList>
            <person name="Sebaihia M."/>
            <person name="Preston A."/>
            <person name="Maskell D.J."/>
            <person name="Kuzmiak H."/>
            <person name="Connell T.D."/>
            <person name="King N.D."/>
            <person name="Orndorff P.E."/>
            <person name="Miyamoto D.M."/>
            <person name="Thomson N.R."/>
            <person name="Harris D."/>
            <person name="Goble A."/>
            <person name="Lord A."/>
            <person name="Murphy L."/>
            <person name="Quail M.A."/>
            <person name="Rutter S."/>
            <person name="Squares R."/>
            <person name="Squares S."/>
            <person name="Woodward J."/>
            <person name="Parkhill J."/>
            <person name="Temple L.M."/>
        </authorList>
    </citation>
    <scope>NUCLEOTIDE SEQUENCE [LARGE SCALE GENOMIC DNA]</scope>
    <source>
        <strain evidence="4 5">197N</strain>
    </source>
</reference>
<feature type="signal peptide" evidence="2">
    <location>
        <begin position="1"/>
        <end position="32"/>
    </location>
</feature>
<dbReference type="KEGG" id="bav:BAV1773"/>